<comment type="cofactor">
    <cofactor evidence="10">
        <name>Zn(2+)</name>
        <dbReference type="ChEBI" id="CHEBI:29105"/>
    </cofactor>
    <text evidence="10">Binds 1 zinc ion per subunit.</text>
</comment>
<evidence type="ECO:0000256" key="5">
    <source>
        <dbReference type="ARBA" id="ARBA00022801"/>
    </source>
</evidence>
<dbReference type="CDD" id="cd10810">
    <property type="entry name" value="GH38N_AMII_LAM_like"/>
    <property type="match status" value="1"/>
</dbReference>
<dbReference type="Pfam" id="PF07748">
    <property type="entry name" value="Glyco_hydro_38C"/>
    <property type="match status" value="1"/>
</dbReference>
<keyword evidence="5 10" id="KW-0378">Hydrolase</keyword>
<keyword evidence="4 10" id="KW-0479">Metal-binding</keyword>
<sequence length="978" mass="112010">MLLPLTVLFATAALVCGLPHLKYQDAQCGYQACPATDPSKLNVHLIPHSHDDLGWLQTVDKYYYKQVQYVISTVVEALEMNPNRRQVFIQVETAFFHYWWQFQDEDTRNLVKKLINEGRLEVINGGWSMNDEATTHYQSTIDQFTFGHLWLQETFGECGLTKTGWQIDPFGHSREQASIYAQMGFDSFFIMRFDYRDKGKRKNEKTLDLLWRGSDNLASDTNIFTSGFSEDTYAWPNNLCFDMSCDKHVVTDERSTEFNLRQIINDFMGIINERSQHYPTNNLFITMGDDVHYQGAHKGFISIDRIIDGFKQYNPTLDDGRELNVFYSTPSCYTKAVHDSVVRENITLSYKTDDFLPLVTTDFSGCWTGFFTSRPTSKRLERVSNNVLQATKQLVALAGFPREETYHLEDAVGIMQHHDAMPGTELQDVEKDYHRRMHAGIMDSVKIISRALTSLLGLESDIDLHYCPFANISICAETKKDKFRVLLYNPLGVAVDHYVQLPIDAASWTVTDPEGVTVKNSIYSPVRNFQYMADDLGRPFSDSVIMFKADNLPPLGYKVYTVEKTAAKAEHADPTPTEYSVGDELRAGFQNNYIVLDTDTGLVDRMAINGFEMKVTPRIMFYYSDWSSGAYMFKPNGSHRDPVDFGDRVESKIKSSPVSVEIKQEWRDWGIITFRIYPDTDYIEVDWVAGPIDVGDGQGRDVIIRYDTDLETNGFFYTDSNSRELMERKRNFRPTFEFTDGEPQAGNYYPVTSRIVMKDVDKGVEFAIITDRAEGGSSLSDGQLELMVHRALLRDEFSNEHLYEMEYGTGLVARGSHYITFGPTKSEDSRSAAFIQRDIAVKKHQTPLILFPLGDVPDGPVSFLREELPVNVRLLTLQKWKDEENKYLLRLEHFLEKNDDEELSKEVTVDVQGLFPKLNIVSLEERTLNGVTRLEEAERLQWPQTRASNFGKRVERDPADLKITLAPMQIRTFIATVG</sequence>
<dbReference type="InterPro" id="IPR037094">
    <property type="entry name" value="Glyco_hydro_38_cen_sf"/>
</dbReference>
<feature type="domain" description="Glycoside hydrolase family 38 central" evidence="11">
    <location>
        <begin position="365"/>
        <end position="437"/>
    </location>
</feature>
<dbReference type="AlphaFoldDB" id="A0AAV8VZH0"/>
<dbReference type="Pfam" id="PF01074">
    <property type="entry name" value="Glyco_hydro_38N"/>
    <property type="match status" value="1"/>
</dbReference>
<evidence type="ECO:0000259" key="11">
    <source>
        <dbReference type="SMART" id="SM00872"/>
    </source>
</evidence>
<dbReference type="GO" id="GO:0030246">
    <property type="term" value="F:carbohydrate binding"/>
    <property type="evidence" value="ECO:0007669"/>
    <property type="project" value="InterPro"/>
</dbReference>
<dbReference type="GO" id="GO:0046872">
    <property type="term" value="F:metal ion binding"/>
    <property type="evidence" value="ECO:0007669"/>
    <property type="project" value="UniProtKB-KW"/>
</dbReference>
<dbReference type="GO" id="GO:0005764">
    <property type="term" value="C:lysosome"/>
    <property type="evidence" value="ECO:0007669"/>
    <property type="project" value="TreeGrafter"/>
</dbReference>
<dbReference type="Proteomes" id="UP001159042">
    <property type="component" value="Unassembled WGS sequence"/>
</dbReference>
<feature type="signal peptide" evidence="10">
    <location>
        <begin position="1"/>
        <end position="17"/>
    </location>
</feature>
<feature type="chain" id="PRO_5043106539" description="Alpha-mannosidase" evidence="10">
    <location>
        <begin position="18"/>
        <end position="978"/>
    </location>
</feature>
<dbReference type="FunFam" id="1.20.1270.50:FF:000003">
    <property type="entry name" value="Alpha-mannosidase"/>
    <property type="match status" value="1"/>
</dbReference>
<evidence type="ECO:0000313" key="12">
    <source>
        <dbReference type="EMBL" id="KAJ8919703.1"/>
    </source>
</evidence>
<evidence type="ECO:0000256" key="4">
    <source>
        <dbReference type="ARBA" id="ARBA00022723"/>
    </source>
</evidence>
<dbReference type="PANTHER" id="PTHR11607">
    <property type="entry name" value="ALPHA-MANNOSIDASE"/>
    <property type="match status" value="1"/>
</dbReference>
<dbReference type="SUPFAM" id="SSF88688">
    <property type="entry name" value="Families 57/38 glycoside transferase middle domain"/>
    <property type="match status" value="1"/>
</dbReference>
<evidence type="ECO:0000256" key="8">
    <source>
        <dbReference type="ARBA" id="ARBA00023180"/>
    </source>
</evidence>
<keyword evidence="8" id="KW-0325">Glycoprotein</keyword>
<name>A0AAV8VZH0_9CUCU</name>
<dbReference type="Pfam" id="PF17677">
    <property type="entry name" value="Glyco_hydro38C2"/>
    <property type="match status" value="1"/>
</dbReference>
<dbReference type="Gene3D" id="2.60.40.1180">
    <property type="entry name" value="Golgi alpha-mannosidase II"/>
    <property type="match status" value="1"/>
</dbReference>
<dbReference type="InterPro" id="IPR027291">
    <property type="entry name" value="Glyco_hydro_38_N_sf"/>
</dbReference>
<gene>
    <name evidence="12" type="ORF">NQ315_006231</name>
</gene>
<dbReference type="InterPro" id="IPR011330">
    <property type="entry name" value="Glyco_hydro/deAcase_b/a-brl"/>
</dbReference>
<dbReference type="InterPro" id="IPR028995">
    <property type="entry name" value="Glyco_hydro_57/38_cen_sf"/>
</dbReference>
<dbReference type="Gene3D" id="2.60.40.1360">
    <property type="match status" value="1"/>
</dbReference>
<dbReference type="InterPro" id="IPR011013">
    <property type="entry name" value="Gal_mutarotase_sf_dom"/>
</dbReference>
<keyword evidence="10" id="KW-0732">Signal</keyword>
<keyword evidence="9 10" id="KW-0326">Glycosidase</keyword>
<dbReference type="EMBL" id="JANEYG010000016">
    <property type="protein sequence ID" value="KAJ8919703.1"/>
    <property type="molecule type" value="Genomic_DNA"/>
</dbReference>
<evidence type="ECO:0000256" key="7">
    <source>
        <dbReference type="ARBA" id="ARBA00023157"/>
    </source>
</evidence>
<dbReference type="GO" id="GO:0004559">
    <property type="term" value="F:alpha-mannosidase activity"/>
    <property type="evidence" value="ECO:0007669"/>
    <property type="project" value="UniProtKB-EC"/>
</dbReference>
<dbReference type="InterPro" id="IPR013780">
    <property type="entry name" value="Glyco_hydro_b"/>
</dbReference>
<protein>
    <recommendedName>
        <fullName evidence="3 10">Alpha-mannosidase</fullName>
        <ecNumber evidence="10">3.2.1.-</ecNumber>
    </recommendedName>
</protein>
<dbReference type="Gene3D" id="2.70.98.30">
    <property type="entry name" value="Golgi alpha-mannosidase II, domain 4"/>
    <property type="match status" value="1"/>
</dbReference>
<comment type="catalytic activity">
    <reaction evidence="1">
        <text>Hydrolysis of terminal, non-reducing alpha-D-mannose residues in alpha-D-mannosides.</text>
        <dbReference type="EC" id="3.2.1.24"/>
    </reaction>
</comment>
<comment type="caution">
    <text evidence="12">The sequence shown here is derived from an EMBL/GenBank/DDBJ whole genome shotgun (WGS) entry which is preliminary data.</text>
</comment>
<dbReference type="Gene3D" id="1.20.1270.50">
    <property type="entry name" value="Glycoside hydrolase family 38, central domain"/>
    <property type="match status" value="2"/>
</dbReference>
<dbReference type="PANTHER" id="PTHR11607:SF3">
    <property type="entry name" value="LYSOSOMAL ALPHA-MANNOSIDASE"/>
    <property type="match status" value="1"/>
</dbReference>
<dbReference type="InterPro" id="IPR050843">
    <property type="entry name" value="Glycosyl_Hydrlase_38"/>
</dbReference>
<dbReference type="SMART" id="SM00872">
    <property type="entry name" value="Alpha-mann_mid"/>
    <property type="match status" value="1"/>
</dbReference>
<dbReference type="SUPFAM" id="SSF88713">
    <property type="entry name" value="Glycoside hydrolase/deacetylase"/>
    <property type="match status" value="1"/>
</dbReference>
<dbReference type="Gene3D" id="3.20.110.10">
    <property type="entry name" value="Glycoside hydrolase 38, N terminal domain"/>
    <property type="match status" value="1"/>
</dbReference>
<evidence type="ECO:0000256" key="3">
    <source>
        <dbReference type="ARBA" id="ARBA00012752"/>
    </source>
</evidence>
<reference evidence="12 13" key="1">
    <citation type="journal article" date="2023" name="Insect Mol. Biol.">
        <title>Genome sequencing provides insights into the evolution of gene families encoding plant cell wall-degrading enzymes in longhorned beetles.</title>
        <authorList>
            <person name="Shin N.R."/>
            <person name="Okamura Y."/>
            <person name="Kirsch R."/>
            <person name="Pauchet Y."/>
        </authorList>
    </citation>
    <scope>NUCLEOTIDE SEQUENCE [LARGE SCALE GENOMIC DNA]</scope>
    <source>
        <strain evidence="12">EAD_L_NR</strain>
    </source>
</reference>
<dbReference type="InterPro" id="IPR041147">
    <property type="entry name" value="GH38_C"/>
</dbReference>
<accession>A0AAV8VZH0</accession>
<evidence type="ECO:0000256" key="10">
    <source>
        <dbReference type="RuleBase" id="RU361199"/>
    </source>
</evidence>
<dbReference type="FunFam" id="1.20.1270.50:FF:000002">
    <property type="entry name" value="Alpha-mannosidase"/>
    <property type="match status" value="1"/>
</dbReference>
<evidence type="ECO:0000256" key="1">
    <source>
        <dbReference type="ARBA" id="ARBA00000365"/>
    </source>
</evidence>
<evidence type="ECO:0000256" key="6">
    <source>
        <dbReference type="ARBA" id="ARBA00022833"/>
    </source>
</evidence>
<keyword evidence="6 10" id="KW-0862">Zinc</keyword>
<dbReference type="InterPro" id="IPR015341">
    <property type="entry name" value="Glyco_hydro_38_cen"/>
</dbReference>
<evidence type="ECO:0000256" key="2">
    <source>
        <dbReference type="ARBA" id="ARBA00009792"/>
    </source>
</evidence>
<keyword evidence="7" id="KW-1015">Disulfide bond</keyword>
<keyword evidence="13" id="KW-1185">Reference proteome</keyword>
<dbReference type="EC" id="3.2.1.-" evidence="10"/>
<organism evidence="12 13">
    <name type="scientific">Exocentrus adspersus</name>
    <dbReference type="NCBI Taxonomy" id="1586481"/>
    <lineage>
        <taxon>Eukaryota</taxon>
        <taxon>Metazoa</taxon>
        <taxon>Ecdysozoa</taxon>
        <taxon>Arthropoda</taxon>
        <taxon>Hexapoda</taxon>
        <taxon>Insecta</taxon>
        <taxon>Pterygota</taxon>
        <taxon>Neoptera</taxon>
        <taxon>Endopterygota</taxon>
        <taxon>Coleoptera</taxon>
        <taxon>Polyphaga</taxon>
        <taxon>Cucujiformia</taxon>
        <taxon>Chrysomeloidea</taxon>
        <taxon>Cerambycidae</taxon>
        <taxon>Lamiinae</taxon>
        <taxon>Acanthocinini</taxon>
        <taxon>Exocentrus</taxon>
    </lineage>
</organism>
<dbReference type="GO" id="GO:0006013">
    <property type="term" value="P:mannose metabolic process"/>
    <property type="evidence" value="ECO:0007669"/>
    <property type="project" value="InterPro"/>
</dbReference>
<comment type="similarity">
    <text evidence="2 10">Belongs to the glycosyl hydrolase 38 family.</text>
</comment>
<dbReference type="Pfam" id="PF09261">
    <property type="entry name" value="Alpha-mann_mid"/>
    <property type="match status" value="1"/>
</dbReference>
<proteinExistence type="inferred from homology"/>
<evidence type="ECO:0000313" key="13">
    <source>
        <dbReference type="Proteomes" id="UP001159042"/>
    </source>
</evidence>
<dbReference type="InterPro" id="IPR011682">
    <property type="entry name" value="Glyco_hydro_38_C"/>
</dbReference>
<dbReference type="SUPFAM" id="SSF74650">
    <property type="entry name" value="Galactose mutarotase-like"/>
    <property type="match status" value="1"/>
</dbReference>
<dbReference type="InterPro" id="IPR000602">
    <property type="entry name" value="Glyco_hydro_38_N"/>
</dbReference>
<evidence type="ECO:0000256" key="9">
    <source>
        <dbReference type="ARBA" id="ARBA00023295"/>
    </source>
</evidence>